<organism evidence="6 7">
    <name type="scientific">Paracoccus cavernae</name>
    <dbReference type="NCBI Taxonomy" id="1571207"/>
    <lineage>
        <taxon>Bacteria</taxon>
        <taxon>Pseudomonadati</taxon>
        <taxon>Pseudomonadota</taxon>
        <taxon>Alphaproteobacteria</taxon>
        <taxon>Rhodobacterales</taxon>
        <taxon>Paracoccaceae</taxon>
        <taxon>Paracoccus</taxon>
    </lineage>
</organism>
<evidence type="ECO:0000313" key="6">
    <source>
        <dbReference type="EMBL" id="MDN3713728.1"/>
    </source>
</evidence>
<dbReference type="PROSITE" id="PS50931">
    <property type="entry name" value="HTH_LYSR"/>
    <property type="match status" value="1"/>
</dbReference>
<proteinExistence type="inferred from homology"/>
<keyword evidence="4" id="KW-0804">Transcription</keyword>
<comment type="similarity">
    <text evidence="1">Belongs to the LysR transcriptional regulatory family.</text>
</comment>
<dbReference type="Pfam" id="PF00126">
    <property type="entry name" value="HTH_1"/>
    <property type="match status" value="1"/>
</dbReference>
<feature type="domain" description="HTH lysR-type" evidence="5">
    <location>
        <begin position="3"/>
        <end position="61"/>
    </location>
</feature>
<sequence>MRFTLRQLSYFIAAGETLSVTKAAEQVNISQPSISAAISHLETELNVQLFVRHHAQGLSLTPAGTRLLRAAKESLRAAAELYEVASDANDRVSGTLKVGTFFTFAPLIAPELWAGFSRRYDAVQMTMTEGSEAELLENLRLARIDLALTYNLKLPPDMTFVELARLNSYVIVGADHRFADRNSVRLAELIDDPFILIDLPLTRDYFLGLFSQIGGTPRVVMETSSTASLRSYVAAGLGYGLMTARPVNMRAENGLPLVYLPIEDVTHSISFGIAHLAELRRSRVMDAFIDHCRETICDGAIPGMMAGGCAARIPATDTGPETTTRPAPQDF</sequence>
<gene>
    <name evidence="6" type="ORF">QWZ10_21775</name>
</gene>
<evidence type="ECO:0000256" key="4">
    <source>
        <dbReference type="ARBA" id="ARBA00023163"/>
    </source>
</evidence>
<name>A0ABT8DAA6_9RHOB</name>
<evidence type="ECO:0000256" key="3">
    <source>
        <dbReference type="ARBA" id="ARBA00023125"/>
    </source>
</evidence>
<protein>
    <submittedName>
        <fullName evidence="6">LysR family transcriptional regulator</fullName>
    </submittedName>
</protein>
<keyword evidence="7" id="KW-1185">Reference proteome</keyword>
<dbReference type="Proteomes" id="UP001243846">
    <property type="component" value="Unassembled WGS sequence"/>
</dbReference>
<evidence type="ECO:0000259" key="5">
    <source>
        <dbReference type="PROSITE" id="PS50931"/>
    </source>
</evidence>
<dbReference type="Pfam" id="PF03466">
    <property type="entry name" value="LysR_substrate"/>
    <property type="match status" value="1"/>
</dbReference>
<dbReference type="EMBL" id="JAUFRC010000002">
    <property type="protein sequence ID" value="MDN3713728.1"/>
    <property type="molecule type" value="Genomic_DNA"/>
</dbReference>
<reference evidence="7" key="1">
    <citation type="journal article" date="2019" name="Int. J. Syst. Evol. Microbiol.">
        <title>The Global Catalogue of Microorganisms (GCM) 10K type strain sequencing project: providing services to taxonomists for standard genome sequencing and annotation.</title>
        <authorList>
            <consortium name="The Broad Institute Genomics Platform"/>
            <consortium name="The Broad Institute Genome Sequencing Center for Infectious Disease"/>
            <person name="Wu L."/>
            <person name="Ma J."/>
        </authorList>
    </citation>
    <scope>NUCLEOTIDE SEQUENCE [LARGE SCALE GENOMIC DNA]</scope>
    <source>
        <strain evidence="7">CECT 8482</strain>
    </source>
</reference>
<dbReference type="PRINTS" id="PR00039">
    <property type="entry name" value="HTHLYSR"/>
</dbReference>
<dbReference type="SUPFAM" id="SSF46785">
    <property type="entry name" value="Winged helix' DNA-binding domain"/>
    <property type="match status" value="1"/>
</dbReference>
<dbReference type="InterPro" id="IPR000847">
    <property type="entry name" value="LysR_HTH_N"/>
</dbReference>
<dbReference type="InterPro" id="IPR036388">
    <property type="entry name" value="WH-like_DNA-bd_sf"/>
</dbReference>
<dbReference type="Gene3D" id="1.10.10.10">
    <property type="entry name" value="Winged helix-like DNA-binding domain superfamily/Winged helix DNA-binding domain"/>
    <property type="match status" value="1"/>
</dbReference>
<accession>A0ABT8DAA6</accession>
<keyword evidence="3" id="KW-0238">DNA-binding</keyword>
<comment type="caution">
    <text evidence="6">The sequence shown here is derived from an EMBL/GenBank/DDBJ whole genome shotgun (WGS) entry which is preliminary data.</text>
</comment>
<dbReference type="PANTHER" id="PTHR30346:SF0">
    <property type="entry name" value="HCA OPERON TRANSCRIPTIONAL ACTIVATOR HCAR"/>
    <property type="match status" value="1"/>
</dbReference>
<evidence type="ECO:0000256" key="2">
    <source>
        <dbReference type="ARBA" id="ARBA00023015"/>
    </source>
</evidence>
<evidence type="ECO:0000313" key="7">
    <source>
        <dbReference type="Proteomes" id="UP001243846"/>
    </source>
</evidence>
<evidence type="ECO:0000256" key="1">
    <source>
        <dbReference type="ARBA" id="ARBA00009437"/>
    </source>
</evidence>
<dbReference type="InterPro" id="IPR005119">
    <property type="entry name" value="LysR_subst-bd"/>
</dbReference>
<keyword evidence="2" id="KW-0805">Transcription regulation</keyword>
<dbReference type="SUPFAM" id="SSF53850">
    <property type="entry name" value="Periplasmic binding protein-like II"/>
    <property type="match status" value="1"/>
</dbReference>
<dbReference type="Gene3D" id="3.40.190.10">
    <property type="entry name" value="Periplasmic binding protein-like II"/>
    <property type="match status" value="2"/>
</dbReference>
<dbReference type="RefSeq" id="WP_377688091.1">
    <property type="nucleotide sequence ID" value="NZ_JBHMDZ010000048.1"/>
</dbReference>
<dbReference type="InterPro" id="IPR036390">
    <property type="entry name" value="WH_DNA-bd_sf"/>
</dbReference>
<dbReference type="PANTHER" id="PTHR30346">
    <property type="entry name" value="TRANSCRIPTIONAL DUAL REGULATOR HCAR-RELATED"/>
    <property type="match status" value="1"/>
</dbReference>